<dbReference type="GeneID" id="41718665"/>
<reference evidence="3 4" key="2">
    <citation type="journal article" date="2020" name="Int. J. Syst. Evol. Microbiol.">
        <title>Sulfuracidifex tepidarius gen. nov., sp. nov. and transfer of Sulfolobus metallicus Huber and Stetter 1992 to the genus Sulfuracidifex as Sulfuracidifex metallicus comb. nov.</title>
        <authorList>
            <person name="Itoh T."/>
            <person name="Miura T."/>
            <person name="Sakai H.D."/>
            <person name="Kato S."/>
            <person name="Ohkuma M."/>
            <person name="Takashina T."/>
        </authorList>
    </citation>
    <scope>NUCLEOTIDE SEQUENCE</scope>
    <source>
        <strain evidence="2 4">IC-006</strain>
        <strain evidence="3">IC-007</strain>
    </source>
</reference>
<gene>
    <name evidence="2" type="ORF">IC006_2352</name>
    <name evidence="3" type="ORF">IC007_2359</name>
</gene>
<dbReference type="RefSeq" id="WP_149528755.1">
    <property type="nucleotide sequence ID" value="NZ_AP018929.1"/>
</dbReference>
<proteinExistence type="predicted"/>
<evidence type="ECO:0000313" key="2">
    <source>
        <dbReference type="EMBL" id="BBG25018.1"/>
    </source>
</evidence>
<keyword evidence="4" id="KW-1185">Reference proteome</keyword>
<name>A0A510E5J1_9CREN</name>
<protein>
    <submittedName>
        <fullName evidence="3">Uncharacterized protein</fullName>
    </submittedName>
</protein>
<dbReference type="EMBL" id="AP018930">
    <property type="protein sequence ID" value="BBG27805.1"/>
    <property type="molecule type" value="Genomic_DNA"/>
</dbReference>
<accession>A0A510DYJ1</accession>
<dbReference type="KEGG" id="step:IC006_2352"/>
<evidence type="ECO:0000313" key="5">
    <source>
        <dbReference type="Proteomes" id="UP000325030"/>
    </source>
</evidence>
<evidence type="ECO:0000313" key="3">
    <source>
        <dbReference type="EMBL" id="BBG27805.1"/>
    </source>
</evidence>
<dbReference type="EMBL" id="AP018929">
    <property type="protein sequence ID" value="BBG25018.1"/>
    <property type="molecule type" value="Genomic_DNA"/>
</dbReference>
<sequence length="156" mass="18179">MSSDIGRIKRKLMLPVVIGIFLTLFFSFASYASLDTGLETSYMFLVSLIIIVTIFLGFPLALAILIMKTRFPKEPAIILARGWNYFWINEKGVWRNNKLMFTWDQVRDVQVIKTWFDGKEMKGNLKVFLNDKNIEINNTVDPNNIVSYIKNVYLKR</sequence>
<dbReference type="Proteomes" id="UP000322983">
    <property type="component" value="Chromosome"/>
</dbReference>
<organism evidence="3 5">
    <name type="scientific">Sulfuracidifex tepidarius</name>
    <dbReference type="NCBI Taxonomy" id="1294262"/>
    <lineage>
        <taxon>Archaea</taxon>
        <taxon>Thermoproteota</taxon>
        <taxon>Thermoprotei</taxon>
        <taxon>Sulfolobales</taxon>
        <taxon>Sulfolobaceae</taxon>
        <taxon>Sulfuracidifex</taxon>
    </lineage>
</organism>
<accession>A0A510E5J1</accession>
<keyword evidence="1" id="KW-1133">Transmembrane helix</keyword>
<feature type="transmembrane region" description="Helical" evidence="1">
    <location>
        <begin position="44"/>
        <end position="66"/>
    </location>
</feature>
<evidence type="ECO:0000313" key="4">
    <source>
        <dbReference type="Proteomes" id="UP000322983"/>
    </source>
</evidence>
<evidence type="ECO:0000256" key="1">
    <source>
        <dbReference type="SAM" id="Phobius"/>
    </source>
</evidence>
<keyword evidence="1" id="KW-0472">Membrane</keyword>
<reference evidence="5" key="1">
    <citation type="submission" date="2018-09" db="EMBL/GenBank/DDBJ databases">
        <title>Complete Genome Sequencing of Sulfolobus sp. JCM 16834.</title>
        <authorList>
            <person name="Kato S."/>
            <person name="Itoh T."/>
            <person name="Ohkuma M."/>
        </authorList>
    </citation>
    <scope>NUCLEOTIDE SEQUENCE [LARGE SCALE GENOMIC DNA]</scope>
    <source>
        <strain evidence="5">IC-007</strain>
    </source>
</reference>
<dbReference type="AlphaFoldDB" id="A0A510E5J1"/>
<feature type="transmembrane region" description="Helical" evidence="1">
    <location>
        <begin position="12"/>
        <end position="32"/>
    </location>
</feature>
<keyword evidence="1" id="KW-0812">Transmembrane</keyword>
<dbReference type="Proteomes" id="UP000325030">
    <property type="component" value="Chromosome"/>
</dbReference>